<dbReference type="Pfam" id="PF19744">
    <property type="entry name" value="DUF6232"/>
    <property type="match status" value="1"/>
</dbReference>
<organism evidence="2 3">
    <name type="scientific">Paractinoplanes rhizophilus</name>
    <dbReference type="NCBI Taxonomy" id="1416877"/>
    <lineage>
        <taxon>Bacteria</taxon>
        <taxon>Bacillati</taxon>
        <taxon>Actinomycetota</taxon>
        <taxon>Actinomycetes</taxon>
        <taxon>Micromonosporales</taxon>
        <taxon>Micromonosporaceae</taxon>
        <taxon>Paractinoplanes</taxon>
    </lineage>
</organism>
<keyword evidence="3" id="KW-1185">Reference proteome</keyword>
<protein>
    <submittedName>
        <fullName evidence="2">DUF6232 family protein</fullName>
    </submittedName>
</protein>
<dbReference type="Proteomes" id="UP001596548">
    <property type="component" value="Unassembled WGS sequence"/>
</dbReference>
<feature type="transmembrane region" description="Helical" evidence="1">
    <location>
        <begin position="79"/>
        <end position="98"/>
    </location>
</feature>
<evidence type="ECO:0000313" key="2">
    <source>
        <dbReference type="EMBL" id="MFC7278351.1"/>
    </source>
</evidence>
<dbReference type="EMBL" id="JBHTBJ010000032">
    <property type="protein sequence ID" value="MFC7278351.1"/>
    <property type="molecule type" value="Genomic_DNA"/>
</dbReference>
<reference evidence="3" key="1">
    <citation type="journal article" date="2019" name="Int. J. Syst. Evol. Microbiol.">
        <title>The Global Catalogue of Microorganisms (GCM) 10K type strain sequencing project: providing services to taxonomists for standard genome sequencing and annotation.</title>
        <authorList>
            <consortium name="The Broad Institute Genomics Platform"/>
            <consortium name="The Broad Institute Genome Sequencing Center for Infectious Disease"/>
            <person name="Wu L."/>
            <person name="Ma J."/>
        </authorList>
    </citation>
    <scope>NUCLEOTIDE SEQUENCE [LARGE SCALE GENOMIC DNA]</scope>
    <source>
        <strain evidence="3">XZYJT-10</strain>
    </source>
</reference>
<proteinExistence type="predicted"/>
<evidence type="ECO:0000256" key="1">
    <source>
        <dbReference type="SAM" id="Phobius"/>
    </source>
</evidence>
<comment type="caution">
    <text evidence="2">The sequence shown here is derived from an EMBL/GenBank/DDBJ whole genome shotgun (WGS) entry which is preliminary data.</text>
</comment>
<keyword evidence="1" id="KW-0472">Membrane</keyword>
<name>A0ABW2I134_9ACTN</name>
<feature type="transmembrane region" description="Helical" evidence="1">
    <location>
        <begin position="54"/>
        <end position="73"/>
    </location>
</feature>
<dbReference type="InterPro" id="IPR045629">
    <property type="entry name" value="DUF6232"/>
</dbReference>
<accession>A0ABW2I134</accession>
<sequence>MTTSSASRSKPLWRVLYEGAEIRVTTWHVEVDGLRIAIPELRGMTRCLTYRYPMVKVAAVTAGLELAIAAPFAVAYGSALMMCAGLVSACGVAIGVIGDAQRNPRYQEIQAVIRGQRVVLFGTRDQQRFGFVWRALVRAVEANRDLDPYG</sequence>
<evidence type="ECO:0000313" key="3">
    <source>
        <dbReference type="Proteomes" id="UP001596548"/>
    </source>
</evidence>
<keyword evidence="1" id="KW-0812">Transmembrane</keyword>
<gene>
    <name evidence="2" type="ORF">ACFQS1_30580</name>
</gene>
<keyword evidence="1" id="KW-1133">Transmembrane helix</keyword>
<dbReference type="RefSeq" id="WP_378975108.1">
    <property type="nucleotide sequence ID" value="NZ_JBHTBJ010000032.1"/>
</dbReference>